<proteinExistence type="predicted"/>
<name>A0A7Z0SD18_9GAMM</name>
<evidence type="ECO:0000259" key="2">
    <source>
        <dbReference type="Pfam" id="PF12625"/>
    </source>
</evidence>
<dbReference type="GO" id="GO:0003700">
    <property type="term" value="F:DNA-binding transcription factor activity"/>
    <property type="evidence" value="ECO:0007669"/>
    <property type="project" value="TreeGrafter"/>
</dbReference>
<sequence length="219" mass="24685">MKRLNLVDDPLLGLKMPDFWHPSTSGSLAYAWLASSNLREAFERLVRFLQVITEAVEFRIEEAKGDFSVIHRFNQQASNIPQIVDAQLALLVSLCRINYGQKLDPVAISFTHSAPQETGKYFAFFRCPVIFDAPDNRITFTQEVVDKRLISANPMLAQIHDQIMINYLANLENNIIERVKAVIIEHLPSGNVGDSLVAICRSGLFIVAFNKRDCLSGYS</sequence>
<feature type="domain" description="HTH-type transcriptional regulator AraC-type N-terminal" evidence="2">
    <location>
        <begin position="7"/>
        <end position="148"/>
    </location>
</feature>
<dbReference type="EMBL" id="JACCHS010000003">
    <property type="protein sequence ID" value="NYT46419.1"/>
    <property type="molecule type" value="Genomic_DNA"/>
</dbReference>
<comment type="caution">
    <text evidence="3">The sequence shown here is derived from an EMBL/GenBank/DDBJ whole genome shotgun (WGS) entry which is preliminary data.</text>
</comment>
<reference evidence="3 4" key="1">
    <citation type="submission" date="2020-05" db="EMBL/GenBank/DDBJ databases">
        <title>Horizontal transmission and recombination maintain forever young bacterial symbiont genomes.</title>
        <authorList>
            <person name="Russell S.L."/>
            <person name="Pepper-Tunick E."/>
            <person name="Svedberg J."/>
            <person name="Byrne A."/>
            <person name="Ruelas Castillo J."/>
            <person name="Vollmers C."/>
            <person name="Beinart R.A."/>
            <person name="Corbett-Detig R."/>
        </authorList>
    </citation>
    <scope>NUCLEOTIDE SEQUENCE [LARGE SCALE GENOMIC DNA]</scope>
    <source>
        <strain evidence="3">4727-3</strain>
    </source>
</reference>
<organism evidence="3 4">
    <name type="scientific">Candidatus Methanofishera endochildressiae</name>
    <dbReference type="NCBI Taxonomy" id="2738884"/>
    <lineage>
        <taxon>Bacteria</taxon>
        <taxon>Pseudomonadati</taxon>
        <taxon>Pseudomonadota</taxon>
        <taxon>Gammaproteobacteria</taxon>
        <taxon>Candidatus Methanofishera</taxon>
    </lineage>
</organism>
<dbReference type="PANTHER" id="PTHR47894:SF1">
    <property type="entry name" value="HTH-TYPE TRANSCRIPTIONAL REGULATOR VQSM"/>
    <property type="match status" value="1"/>
</dbReference>
<dbReference type="Proteomes" id="UP000537890">
    <property type="component" value="Unassembled WGS sequence"/>
</dbReference>
<dbReference type="GO" id="GO:0005829">
    <property type="term" value="C:cytosol"/>
    <property type="evidence" value="ECO:0007669"/>
    <property type="project" value="TreeGrafter"/>
</dbReference>
<dbReference type="GO" id="GO:0000976">
    <property type="term" value="F:transcription cis-regulatory region binding"/>
    <property type="evidence" value="ECO:0007669"/>
    <property type="project" value="TreeGrafter"/>
</dbReference>
<protein>
    <submittedName>
        <fullName evidence="3">AraC family transcriptional regulator</fullName>
    </submittedName>
</protein>
<evidence type="ECO:0000313" key="4">
    <source>
        <dbReference type="Proteomes" id="UP000537890"/>
    </source>
</evidence>
<evidence type="ECO:0000313" key="3">
    <source>
        <dbReference type="EMBL" id="NYT46419.1"/>
    </source>
</evidence>
<evidence type="ECO:0000256" key="1">
    <source>
        <dbReference type="ARBA" id="ARBA00023125"/>
    </source>
</evidence>
<dbReference type="PANTHER" id="PTHR47894">
    <property type="entry name" value="HTH-TYPE TRANSCRIPTIONAL REGULATOR GADX"/>
    <property type="match status" value="1"/>
</dbReference>
<gene>
    <name evidence="3" type="ORF">H0A75_00555</name>
</gene>
<dbReference type="AlphaFoldDB" id="A0A7Z0SD18"/>
<dbReference type="Pfam" id="PF12625">
    <property type="entry name" value="Arabinose_bd"/>
    <property type="match status" value="1"/>
</dbReference>
<dbReference type="InterPro" id="IPR032687">
    <property type="entry name" value="AraC-type_N"/>
</dbReference>
<keyword evidence="1" id="KW-0238">DNA-binding</keyword>
<accession>A0A7Z0SD18</accession>